<gene>
    <name evidence="1" type="ORF">K458DRAFT_427173</name>
</gene>
<dbReference type="AlphaFoldDB" id="A0A6G1JJ29"/>
<proteinExistence type="predicted"/>
<reference evidence="1" key="1">
    <citation type="journal article" date="2020" name="Stud. Mycol.">
        <title>101 Dothideomycetes genomes: a test case for predicting lifestyles and emergence of pathogens.</title>
        <authorList>
            <person name="Haridas S."/>
            <person name="Albert R."/>
            <person name="Binder M."/>
            <person name="Bloem J."/>
            <person name="Labutti K."/>
            <person name="Salamov A."/>
            <person name="Andreopoulos B."/>
            <person name="Baker S."/>
            <person name="Barry K."/>
            <person name="Bills G."/>
            <person name="Bluhm B."/>
            <person name="Cannon C."/>
            <person name="Castanera R."/>
            <person name="Culley D."/>
            <person name="Daum C."/>
            <person name="Ezra D."/>
            <person name="Gonzalez J."/>
            <person name="Henrissat B."/>
            <person name="Kuo A."/>
            <person name="Liang C."/>
            <person name="Lipzen A."/>
            <person name="Lutzoni F."/>
            <person name="Magnuson J."/>
            <person name="Mondo S."/>
            <person name="Nolan M."/>
            <person name="Ohm R."/>
            <person name="Pangilinan J."/>
            <person name="Park H.-J."/>
            <person name="Ramirez L."/>
            <person name="Alfaro M."/>
            <person name="Sun H."/>
            <person name="Tritt A."/>
            <person name="Yoshinaga Y."/>
            <person name="Zwiers L.-H."/>
            <person name="Turgeon B."/>
            <person name="Goodwin S."/>
            <person name="Spatafora J."/>
            <person name="Crous P."/>
            <person name="Grigoriev I."/>
        </authorList>
    </citation>
    <scope>NUCLEOTIDE SEQUENCE</scope>
    <source>
        <strain evidence="1">CBS 122367</strain>
    </source>
</reference>
<evidence type="ECO:0000313" key="1">
    <source>
        <dbReference type="EMBL" id="KAF2690438.1"/>
    </source>
</evidence>
<organism evidence="1 2">
    <name type="scientific">Lentithecium fluviatile CBS 122367</name>
    <dbReference type="NCBI Taxonomy" id="1168545"/>
    <lineage>
        <taxon>Eukaryota</taxon>
        <taxon>Fungi</taxon>
        <taxon>Dikarya</taxon>
        <taxon>Ascomycota</taxon>
        <taxon>Pezizomycotina</taxon>
        <taxon>Dothideomycetes</taxon>
        <taxon>Pleosporomycetidae</taxon>
        <taxon>Pleosporales</taxon>
        <taxon>Massarineae</taxon>
        <taxon>Lentitheciaceae</taxon>
        <taxon>Lentithecium</taxon>
    </lineage>
</organism>
<dbReference type="Proteomes" id="UP000799291">
    <property type="component" value="Unassembled WGS sequence"/>
</dbReference>
<keyword evidence="2" id="KW-1185">Reference proteome</keyword>
<evidence type="ECO:0000313" key="2">
    <source>
        <dbReference type="Proteomes" id="UP000799291"/>
    </source>
</evidence>
<dbReference type="EMBL" id="MU005571">
    <property type="protein sequence ID" value="KAF2690438.1"/>
    <property type="molecule type" value="Genomic_DNA"/>
</dbReference>
<accession>A0A6G1JJ29</accession>
<protein>
    <submittedName>
        <fullName evidence="1">Uncharacterized protein</fullName>
    </submittedName>
</protein>
<name>A0A6G1JJ29_9PLEO</name>
<sequence>MIAEDGHLAFLALFRVSSIQYHNQIPRMCKLASSQLQPTTQFHLPSLITTNKRPGYNILFLCPTPFLLNPSTSSLLALAPPRPPYPRTMWYLLHPRLPRLWLPPPLSPQTAPKMPRHPPRTECLESAPVRSHAQAQLHGFEVADEQDEVSAL</sequence>